<dbReference type="Proteomes" id="UP001207468">
    <property type="component" value="Unassembled WGS sequence"/>
</dbReference>
<accession>A0ACC0ULI4</accession>
<reference evidence="1" key="1">
    <citation type="submission" date="2021-03" db="EMBL/GenBank/DDBJ databases">
        <title>Evolutionary priming and transition to the ectomycorrhizal habit in an iconic lineage of mushroom-forming fungi: is preadaptation a requirement?</title>
        <authorList>
            <consortium name="DOE Joint Genome Institute"/>
            <person name="Looney B.P."/>
            <person name="Miyauchi S."/>
            <person name="Morin E."/>
            <person name="Drula E."/>
            <person name="Courty P.E."/>
            <person name="Chicoki N."/>
            <person name="Fauchery L."/>
            <person name="Kohler A."/>
            <person name="Kuo A."/>
            <person name="LaButti K."/>
            <person name="Pangilinan J."/>
            <person name="Lipzen A."/>
            <person name="Riley R."/>
            <person name="Andreopoulos W."/>
            <person name="He G."/>
            <person name="Johnson J."/>
            <person name="Barry K.W."/>
            <person name="Grigoriev I.V."/>
            <person name="Nagy L."/>
            <person name="Hibbett D."/>
            <person name="Henrissat B."/>
            <person name="Matheny P.B."/>
            <person name="Labbe J."/>
            <person name="Martin A.F."/>
        </authorList>
    </citation>
    <scope>NUCLEOTIDE SEQUENCE</scope>
    <source>
        <strain evidence="1">BPL698</strain>
    </source>
</reference>
<comment type="caution">
    <text evidence="1">The sequence shown here is derived from an EMBL/GenBank/DDBJ whole genome shotgun (WGS) entry which is preliminary data.</text>
</comment>
<organism evidence="1 2">
    <name type="scientific">Russula earlei</name>
    <dbReference type="NCBI Taxonomy" id="71964"/>
    <lineage>
        <taxon>Eukaryota</taxon>
        <taxon>Fungi</taxon>
        <taxon>Dikarya</taxon>
        <taxon>Basidiomycota</taxon>
        <taxon>Agaricomycotina</taxon>
        <taxon>Agaricomycetes</taxon>
        <taxon>Russulales</taxon>
        <taxon>Russulaceae</taxon>
        <taxon>Russula</taxon>
    </lineage>
</organism>
<protein>
    <submittedName>
        <fullName evidence="1">Uncharacterized protein</fullName>
    </submittedName>
</protein>
<sequence length="397" mass="44388">MQSAWQPCVAEPITFSDPEPVSTGASSSNFWDVPSSDVPLPRPQEVGWPIVPSDHHDAGNSDGYSSGAFFGYDTGTDEPRPLPQPLTTFIKCALNHGQTQSAQSGFILASLNEDLVLPVPTRQFTSVDWQEFSLPDGTHYFANSTLHTITDVDLRNTEKLDAVTRFLDRCDKEDLPPPEWELWLRDGGEPTTLFIPHRAWIHHGSRMVVFERPPGISKDVDKIESEYQYWLFMGCHPLHTPLPPGSIDKAINALAWFYASPLKLSSHHRPSPFSQEECQELLTQLRSFSHTPTHSVSLVRTLVVSTTLGRIVAWRQGRRWDGATFQGPRKNDNTPSAGISLFRTASDPFFWSGLPGVPWNDHIIPVSAREVVCGVLLLVLSLSVTIALAFLIWMRDR</sequence>
<dbReference type="EMBL" id="JAGFNK010000009">
    <property type="protein sequence ID" value="KAI9512436.1"/>
    <property type="molecule type" value="Genomic_DNA"/>
</dbReference>
<name>A0ACC0ULI4_9AGAM</name>
<keyword evidence="2" id="KW-1185">Reference proteome</keyword>
<gene>
    <name evidence="1" type="ORF">F5148DRAFT_902127</name>
</gene>
<evidence type="ECO:0000313" key="1">
    <source>
        <dbReference type="EMBL" id="KAI9512436.1"/>
    </source>
</evidence>
<evidence type="ECO:0000313" key="2">
    <source>
        <dbReference type="Proteomes" id="UP001207468"/>
    </source>
</evidence>
<proteinExistence type="predicted"/>